<keyword evidence="3" id="KW-1185">Reference proteome</keyword>
<dbReference type="EMBL" id="SRLO01000021">
    <property type="protein sequence ID" value="TNN85390.1"/>
    <property type="molecule type" value="Genomic_DNA"/>
</dbReference>
<protein>
    <submittedName>
        <fullName evidence="2">Uncharacterized protein</fullName>
    </submittedName>
</protein>
<comment type="caution">
    <text evidence="2">The sequence shown here is derived from an EMBL/GenBank/DDBJ whole genome shotgun (WGS) entry which is preliminary data.</text>
</comment>
<evidence type="ECO:0000256" key="1">
    <source>
        <dbReference type="SAM" id="MobiDB-lite"/>
    </source>
</evidence>
<gene>
    <name evidence="2" type="ORF">EYF80_004412</name>
</gene>
<evidence type="ECO:0000313" key="3">
    <source>
        <dbReference type="Proteomes" id="UP000314294"/>
    </source>
</evidence>
<feature type="region of interest" description="Disordered" evidence="1">
    <location>
        <begin position="163"/>
        <end position="187"/>
    </location>
</feature>
<feature type="compositionally biased region" description="Basic and acidic residues" evidence="1">
    <location>
        <begin position="175"/>
        <end position="187"/>
    </location>
</feature>
<dbReference type="AlphaFoldDB" id="A0A4Z2J5D5"/>
<reference evidence="2 3" key="1">
    <citation type="submission" date="2019-03" db="EMBL/GenBank/DDBJ databases">
        <title>First draft genome of Liparis tanakae, snailfish: a comprehensive survey of snailfish specific genes.</title>
        <authorList>
            <person name="Kim W."/>
            <person name="Song I."/>
            <person name="Jeong J.-H."/>
            <person name="Kim D."/>
            <person name="Kim S."/>
            <person name="Ryu S."/>
            <person name="Song J.Y."/>
            <person name="Lee S.K."/>
        </authorList>
    </citation>
    <scope>NUCLEOTIDE SEQUENCE [LARGE SCALE GENOMIC DNA]</scope>
    <source>
        <tissue evidence="2">Muscle</tissue>
    </source>
</reference>
<name>A0A4Z2J5D5_9TELE</name>
<proteinExistence type="predicted"/>
<accession>A0A4Z2J5D5</accession>
<sequence length="187" mass="20543">MGLQCDALFIQPYAPPCLALLKGGGGDVFDAYRRQEGSERLANDLAGLMGASGLLQEKPVTGGSPVTVTNEGHVMSFMDYGMGEQRERDRVWREEPLPAVEDNGGNENDTRPPSACWDGRVETEWIDKSPFCGSTCPVGLITPKLRALSLSLKVKHSRRKVSSECRKRPGAISSHVRERDRESSHCQ</sequence>
<evidence type="ECO:0000313" key="2">
    <source>
        <dbReference type="EMBL" id="TNN85390.1"/>
    </source>
</evidence>
<dbReference type="Proteomes" id="UP000314294">
    <property type="component" value="Unassembled WGS sequence"/>
</dbReference>
<organism evidence="2 3">
    <name type="scientific">Liparis tanakae</name>
    <name type="common">Tanaka's snailfish</name>
    <dbReference type="NCBI Taxonomy" id="230148"/>
    <lineage>
        <taxon>Eukaryota</taxon>
        <taxon>Metazoa</taxon>
        <taxon>Chordata</taxon>
        <taxon>Craniata</taxon>
        <taxon>Vertebrata</taxon>
        <taxon>Euteleostomi</taxon>
        <taxon>Actinopterygii</taxon>
        <taxon>Neopterygii</taxon>
        <taxon>Teleostei</taxon>
        <taxon>Neoteleostei</taxon>
        <taxon>Acanthomorphata</taxon>
        <taxon>Eupercaria</taxon>
        <taxon>Perciformes</taxon>
        <taxon>Cottioidei</taxon>
        <taxon>Cottales</taxon>
        <taxon>Liparidae</taxon>
        <taxon>Liparis</taxon>
    </lineage>
</organism>